<keyword evidence="2" id="KW-1185">Reference proteome</keyword>
<evidence type="ECO:0000313" key="1">
    <source>
        <dbReference type="EMBL" id="CAI9532020.1"/>
    </source>
</evidence>
<dbReference type="EMBL" id="CATNWA010000034">
    <property type="protein sequence ID" value="CAI9532020.1"/>
    <property type="molecule type" value="Genomic_DNA"/>
</dbReference>
<comment type="caution">
    <text evidence="1">The sequence shown here is derived from an EMBL/GenBank/DDBJ whole genome shotgun (WGS) entry which is preliminary data.</text>
</comment>
<protein>
    <submittedName>
        <fullName evidence="1">Uncharacterized protein</fullName>
    </submittedName>
</protein>
<sequence>MRGDQGKDFFFFLFHTLHCRCNKGHCTCNPLLALNCHEWVGPGAD</sequence>
<name>A0ABN9A9Z2_9NEOB</name>
<evidence type="ECO:0000313" key="2">
    <source>
        <dbReference type="Proteomes" id="UP001162483"/>
    </source>
</evidence>
<gene>
    <name evidence="1" type="ORF">SPARVUS_LOCUS93414</name>
</gene>
<accession>A0ABN9A9Z2</accession>
<proteinExistence type="predicted"/>
<reference evidence="1" key="1">
    <citation type="submission" date="2023-05" db="EMBL/GenBank/DDBJ databases">
        <authorList>
            <person name="Stuckert A."/>
        </authorList>
    </citation>
    <scope>NUCLEOTIDE SEQUENCE</scope>
</reference>
<organism evidence="1 2">
    <name type="scientific">Staurois parvus</name>
    <dbReference type="NCBI Taxonomy" id="386267"/>
    <lineage>
        <taxon>Eukaryota</taxon>
        <taxon>Metazoa</taxon>
        <taxon>Chordata</taxon>
        <taxon>Craniata</taxon>
        <taxon>Vertebrata</taxon>
        <taxon>Euteleostomi</taxon>
        <taxon>Amphibia</taxon>
        <taxon>Batrachia</taxon>
        <taxon>Anura</taxon>
        <taxon>Neobatrachia</taxon>
        <taxon>Ranoidea</taxon>
        <taxon>Ranidae</taxon>
        <taxon>Staurois</taxon>
    </lineage>
</organism>
<dbReference type="Proteomes" id="UP001162483">
    <property type="component" value="Unassembled WGS sequence"/>
</dbReference>